<gene>
    <name evidence="2" type="ORF">ABLV49_01200</name>
</gene>
<feature type="chain" id="PRO_5043997599" description="Transmembrane protein" evidence="1">
    <location>
        <begin position="23"/>
        <end position="173"/>
    </location>
</feature>
<proteinExistence type="predicted"/>
<dbReference type="PROSITE" id="PS51257">
    <property type="entry name" value="PROKAR_LIPOPROTEIN"/>
    <property type="match status" value="1"/>
</dbReference>
<dbReference type="RefSeq" id="WP_349279855.1">
    <property type="nucleotide sequence ID" value="NZ_CBCSCU010000028.1"/>
</dbReference>
<keyword evidence="1" id="KW-0732">Signal</keyword>
<evidence type="ECO:0008006" key="3">
    <source>
        <dbReference type="Google" id="ProtNLM"/>
    </source>
</evidence>
<organism evidence="2">
    <name type="scientific">Polaromonas hydrogenivorans</name>
    <dbReference type="NCBI Taxonomy" id="335476"/>
    <lineage>
        <taxon>Bacteria</taxon>
        <taxon>Pseudomonadati</taxon>
        <taxon>Pseudomonadota</taxon>
        <taxon>Betaproteobacteria</taxon>
        <taxon>Burkholderiales</taxon>
        <taxon>Comamonadaceae</taxon>
        <taxon>Polaromonas</taxon>
    </lineage>
</organism>
<evidence type="ECO:0000313" key="2">
    <source>
        <dbReference type="EMBL" id="XBP70487.1"/>
    </source>
</evidence>
<evidence type="ECO:0000256" key="1">
    <source>
        <dbReference type="SAM" id="SignalP"/>
    </source>
</evidence>
<reference evidence="2" key="1">
    <citation type="submission" date="2024-05" db="EMBL/GenBank/DDBJ databases">
        <authorList>
            <person name="Bunk B."/>
            <person name="Swiderski J."/>
            <person name="Sproer C."/>
            <person name="Thiel V."/>
        </authorList>
    </citation>
    <scope>NUCLEOTIDE SEQUENCE</scope>
    <source>
        <strain evidence="2">DSM 17735</strain>
    </source>
</reference>
<accession>A0AAU7LS68</accession>
<sequence length="173" mass="17962">MSRFLTFLTVLLALAACTPAFNWRDVHPEGTRLNLLLPCKPDTAQKVVPLGGQPTMLAMLGCDAGGATFAVAVADVGDAARAASVLALWQELTLANMKAAPGSRQPLALAIPGASAGVPATRVQAQGQRADGTAVSGQAAYFAQGSQVFQVVMYAPRIAPEVADTFFSSLKFE</sequence>
<dbReference type="EMBL" id="CP157675">
    <property type="protein sequence ID" value="XBP70487.1"/>
    <property type="molecule type" value="Genomic_DNA"/>
</dbReference>
<protein>
    <recommendedName>
        <fullName evidence="3">Transmembrane protein</fullName>
    </recommendedName>
</protein>
<feature type="signal peptide" evidence="1">
    <location>
        <begin position="1"/>
        <end position="22"/>
    </location>
</feature>
<name>A0AAU7LS68_9BURK</name>
<dbReference type="AlphaFoldDB" id="A0AAU7LS68"/>